<dbReference type="AlphaFoldDB" id="A0A154QGU9"/>
<dbReference type="RefSeq" id="WP_008433712.1">
    <property type="nucleotide sequence ID" value="NZ_LVJS01000044.1"/>
</dbReference>
<evidence type="ECO:0000313" key="4">
    <source>
        <dbReference type="EMBL" id="KZC23469.1"/>
    </source>
</evidence>
<dbReference type="InterPro" id="IPR025392">
    <property type="entry name" value="DUF4124"/>
</dbReference>
<protein>
    <recommendedName>
        <fullName evidence="3">DUF4124 domain-containing protein</fullName>
    </recommendedName>
</protein>
<dbReference type="EMBL" id="LVJS01000044">
    <property type="protein sequence ID" value="KZC23469.1"/>
    <property type="molecule type" value="Genomic_DNA"/>
</dbReference>
<name>A0A154QGU9_9GAMM</name>
<evidence type="ECO:0000259" key="3">
    <source>
        <dbReference type="Pfam" id="PF13511"/>
    </source>
</evidence>
<comment type="caution">
    <text evidence="4">The sequence shown here is derived from an EMBL/GenBank/DDBJ whole genome shotgun (WGS) entry which is preliminary data.</text>
</comment>
<dbReference type="Proteomes" id="UP000076131">
    <property type="component" value="Unassembled WGS sequence"/>
</dbReference>
<keyword evidence="2" id="KW-0732">Signal</keyword>
<sequence>MHRLAALLSLILLAVTAPAAAQSPIHRCIGANGGAVFTDQPCTALQATPVNPNAPSAPATSLTAPSPVLCAASPDELRQSVIDAFASRDANRLAGLMLWNGYGRGAVIADIRSLAELMKQPLLDADLPGGATPAPAVSTDTPPVTDTAPAAPSPGEQLVLHVAGNDGSGAPRELRFDLVRQAGCLWLRSAN</sequence>
<keyword evidence="5" id="KW-1185">Reference proteome</keyword>
<feature type="compositionally biased region" description="Low complexity" evidence="1">
    <location>
        <begin position="131"/>
        <end position="154"/>
    </location>
</feature>
<feature type="domain" description="DUF4124" evidence="3">
    <location>
        <begin position="12"/>
        <end position="60"/>
    </location>
</feature>
<proteinExistence type="predicted"/>
<dbReference type="STRING" id="416169.RHOFW104T7_13465"/>
<feature type="region of interest" description="Disordered" evidence="1">
    <location>
        <begin position="129"/>
        <end position="154"/>
    </location>
</feature>
<evidence type="ECO:0000256" key="1">
    <source>
        <dbReference type="SAM" id="MobiDB-lite"/>
    </source>
</evidence>
<feature type="signal peptide" evidence="2">
    <location>
        <begin position="1"/>
        <end position="21"/>
    </location>
</feature>
<accession>A0A154QGU9</accession>
<gene>
    <name evidence="4" type="ORF">RHOFW104T7_13465</name>
</gene>
<dbReference type="Pfam" id="PF13511">
    <property type="entry name" value="DUF4124"/>
    <property type="match status" value="1"/>
</dbReference>
<feature type="chain" id="PRO_5007600016" description="DUF4124 domain-containing protein" evidence="2">
    <location>
        <begin position="22"/>
        <end position="191"/>
    </location>
</feature>
<evidence type="ECO:0000313" key="5">
    <source>
        <dbReference type="Proteomes" id="UP000076131"/>
    </source>
</evidence>
<reference evidence="4 5" key="1">
    <citation type="journal article" date="2016" name="MBio">
        <title>Lateral Gene Transfer in a Heavy Metal-Contaminated-Groundwater Microbial Community.</title>
        <authorList>
            <person name="Hemme C.L."/>
            <person name="Green S.J."/>
            <person name="Rishishwar L."/>
            <person name="Prakash O."/>
            <person name="Pettenato A."/>
            <person name="Chakraborty R."/>
            <person name="Deutschbauer A.M."/>
            <person name="Van Nostrand J.D."/>
            <person name="Wu L."/>
            <person name="He Z."/>
            <person name="Jordan I.K."/>
            <person name="Hazen T.C."/>
            <person name="Arkin A.P."/>
            <person name="Kostka J.E."/>
            <person name="Zhou J."/>
        </authorList>
    </citation>
    <scope>NUCLEOTIDE SEQUENCE [LARGE SCALE GENOMIC DNA]</scope>
    <source>
        <strain evidence="4 5">FW104-T7</strain>
    </source>
</reference>
<organism evidence="4 5">
    <name type="scientific">Rhodanobacter thiooxydans</name>
    <dbReference type="NCBI Taxonomy" id="416169"/>
    <lineage>
        <taxon>Bacteria</taxon>
        <taxon>Pseudomonadati</taxon>
        <taxon>Pseudomonadota</taxon>
        <taxon>Gammaproteobacteria</taxon>
        <taxon>Lysobacterales</taxon>
        <taxon>Rhodanobacteraceae</taxon>
        <taxon>Rhodanobacter</taxon>
    </lineage>
</organism>
<dbReference type="eggNOG" id="ENOG50314AX">
    <property type="taxonomic scope" value="Bacteria"/>
</dbReference>
<evidence type="ECO:0000256" key="2">
    <source>
        <dbReference type="SAM" id="SignalP"/>
    </source>
</evidence>